<dbReference type="SMART" id="SM00387">
    <property type="entry name" value="HATPase_c"/>
    <property type="match status" value="1"/>
</dbReference>
<feature type="compositionally biased region" description="Basic and acidic residues" evidence="7">
    <location>
        <begin position="103"/>
        <end position="115"/>
    </location>
</feature>
<dbReference type="GO" id="GO:0000155">
    <property type="term" value="F:phosphorelay sensor kinase activity"/>
    <property type="evidence" value="ECO:0007669"/>
    <property type="project" value="InterPro"/>
</dbReference>
<dbReference type="InterPro" id="IPR036097">
    <property type="entry name" value="HisK_dim/P_sf"/>
</dbReference>
<dbReference type="Gene3D" id="3.40.50.2300">
    <property type="match status" value="1"/>
</dbReference>
<dbReference type="GO" id="GO:0009927">
    <property type="term" value="F:histidine phosphotransfer kinase activity"/>
    <property type="evidence" value="ECO:0007669"/>
    <property type="project" value="TreeGrafter"/>
</dbReference>
<evidence type="ECO:0000256" key="3">
    <source>
        <dbReference type="ARBA" id="ARBA00022553"/>
    </source>
</evidence>
<proteinExistence type="predicted"/>
<feature type="compositionally biased region" description="Polar residues" evidence="7">
    <location>
        <begin position="15"/>
        <end position="35"/>
    </location>
</feature>
<evidence type="ECO:0000259" key="9">
    <source>
        <dbReference type="PROSITE" id="PS50109"/>
    </source>
</evidence>
<dbReference type="Pfam" id="PF02518">
    <property type="entry name" value="HATPase_c"/>
    <property type="match status" value="1"/>
</dbReference>
<dbReference type="PROSITE" id="PS50109">
    <property type="entry name" value="HIS_KIN"/>
    <property type="match status" value="1"/>
</dbReference>
<comment type="catalytic activity">
    <reaction evidence="1">
        <text>ATP + protein L-histidine = ADP + protein N-phospho-L-histidine.</text>
        <dbReference type="EC" id="2.7.13.3"/>
    </reaction>
</comment>
<dbReference type="PANTHER" id="PTHR43047:SF66">
    <property type="entry name" value="HISKA"/>
    <property type="match status" value="1"/>
</dbReference>
<evidence type="ECO:0000256" key="8">
    <source>
        <dbReference type="SAM" id="Phobius"/>
    </source>
</evidence>
<feature type="transmembrane region" description="Helical" evidence="8">
    <location>
        <begin position="313"/>
        <end position="331"/>
    </location>
</feature>
<dbReference type="OrthoDB" id="60033at2759"/>
<dbReference type="KEGG" id="mrr:Moror_1984"/>
<dbReference type="InterPro" id="IPR003594">
    <property type="entry name" value="HATPase_dom"/>
</dbReference>
<dbReference type="CDD" id="cd17546">
    <property type="entry name" value="REC_hyHK_CKI1_RcsC-like"/>
    <property type="match status" value="1"/>
</dbReference>
<keyword evidence="8" id="KW-0472">Membrane</keyword>
<feature type="compositionally biased region" description="Polar residues" evidence="7">
    <location>
        <begin position="852"/>
        <end position="868"/>
    </location>
</feature>
<keyword evidence="5 11" id="KW-0418">Kinase</keyword>
<keyword evidence="8" id="KW-0812">Transmembrane</keyword>
<feature type="transmembrane region" description="Helical" evidence="8">
    <location>
        <begin position="215"/>
        <end position="233"/>
    </location>
</feature>
<dbReference type="InterPro" id="IPR004358">
    <property type="entry name" value="Sig_transdc_His_kin-like_C"/>
</dbReference>
<feature type="transmembrane region" description="Helical" evidence="8">
    <location>
        <begin position="270"/>
        <end position="293"/>
    </location>
</feature>
<evidence type="ECO:0000256" key="4">
    <source>
        <dbReference type="ARBA" id="ARBA00022679"/>
    </source>
</evidence>
<feature type="compositionally biased region" description="Low complexity" evidence="7">
    <location>
        <begin position="807"/>
        <end position="830"/>
    </location>
</feature>
<feature type="transmembrane region" description="Helical" evidence="8">
    <location>
        <begin position="336"/>
        <end position="354"/>
    </location>
</feature>
<dbReference type="InterPro" id="IPR011006">
    <property type="entry name" value="CheY-like_superfamily"/>
</dbReference>
<dbReference type="Gene3D" id="1.10.287.130">
    <property type="match status" value="1"/>
</dbReference>
<evidence type="ECO:0000256" key="6">
    <source>
        <dbReference type="PROSITE-ProRule" id="PRU00169"/>
    </source>
</evidence>
<organism evidence="11 12">
    <name type="scientific">Moniliophthora roreri (strain MCA 2997)</name>
    <name type="common">Cocoa frosty pod rot fungus</name>
    <name type="synonym">Crinipellis roreri</name>
    <dbReference type="NCBI Taxonomy" id="1381753"/>
    <lineage>
        <taxon>Eukaryota</taxon>
        <taxon>Fungi</taxon>
        <taxon>Dikarya</taxon>
        <taxon>Basidiomycota</taxon>
        <taxon>Agaricomycotina</taxon>
        <taxon>Agaricomycetes</taxon>
        <taxon>Agaricomycetidae</taxon>
        <taxon>Agaricales</taxon>
        <taxon>Marasmiineae</taxon>
        <taxon>Marasmiaceae</taxon>
        <taxon>Moniliophthora</taxon>
    </lineage>
</organism>
<dbReference type="SMART" id="SM00448">
    <property type="entry name" value="REC"/>
    <property type="match status" value="1"/>
</dbReference>
<dbReference type="InterPro" id="IPR036890">
    <property type="entry name" value="HATPase_C_sf"/>
</dbReference>
<dbReference type="InterPro" id="IPR001789">
    <property type="entry name" value="Sig_transdc_resp-reg_receiver"/>
</dbReference>
<dbReference type="Gene3D" id="3.30.565.10">
    <property type="entry name" value="Histidine kinase-like ATPase, C-terminal domain"/>
    <property type="match status" value="1"/>
</dbReference>
<dbReference type="GO" id="GO:0005886">
    <property type="term" value="C:plasma membrane"/>
    <property type="evidence" value="ECO:0007669"/>
    <property type="project" value="TreeGrafter"/>
</dbReference>
<feature type="domain" description="Response regulatory" evidence="10">
    <location>
        <begin position="951"/>
        <end position="1107"/>
    </location>
</feature>
<protein>
    <recommendedName>
        <fullName evidence="2">histidine kinase</fullName>
        <ecNumber evidence="2">2.7.13.3</ecNumber>
    </recommendedName>
</protein>
<accession>V2X470</accession>
<dbReference type="EMBL" id="AWSO01000765">
    <property type="protein sequence ID" value="ESK87581.1"/>
    <property type="molecule type" value="Genomic_DNA"/>
</dbReference>
<gene>
    <name evidence="11" type="ORF">Moror_1984</name>
</gene>
<sequence>MHPWLVGSLSGGSSTTKCDVQVNTSSPKMDSQSQKRQNDLEKLPPPVTSHSTSSRRSKRPLRSRTMSLWYGFIRRLRADDLSPSSSNTAPEEPLAEEVEDDWKETTEAGRTEKVVVDQSWASGRSGSKMFESSASSDQDPVVDIKSGGTPPGILLPVHDKDSSVVRHGFWSLATPLVQIRYRLWPAVVEFFFPRPFEGSAENQFRSEDWQSKKKLALIASLWFVINWGLGLWFVPRPLTVLDQVLYYGMGPALTAPIFFMVMFDFPRKGAFLYQSFLGVMVWIWAFQIIIIMYGCGLYSDSHTFLACPKERDFIGIFYYTTAPPTIGMFALKMNRLTAFLGAASFFVVSCSLMIPDRDTWVRSMINFAVYHAVLLYVHNIIEKNERRMFSLRMQVKTQFKATQRAQMSERKTAESKYRLTSYVFHEVRVPLNTALLAVQNMAASETLSHEIDDEFDALKGSLQMMAQVLNDVLDFNKMDSGQFELVNKPYVFHQAMRSLFLTIRMNTDAKKLKLITDLDPKIDLVARRAAYEAMDEKEEAIARHLHEHPDVDGVVIGDEARFRQIVNNLASNACKFTSEGGTVSISTRLILPLVGPDGKPVPDGPKDAMTALSASRLAQHNIIHGARDKTDPPPTVLVRIEVSDTGCGIEASELARGKLFSAFNQTEQGRQQGGKGTGLGLALVRNIVKLSGGRLGVNTEVGKGSLFWVELPLGVGRQALIPSGVTGHDYESEGSMTSDLAKVRSAARSKVSPPAMTHGSLPMIVDAAALSASEISGMSKPQEETHSTLMNQNGSIELSITRQESRSSSFVPRSTTGSSSSTKASPLSTPEIEKSSASPKLDSSLVIERQESISNNTAEPRIPNSNPRQWDPDIKSSVTATDSSPSRPSERPKHIALPHNVMRSESEALTVSSGSGVSTSSTSPMTLIDKAYSRTSSSVVSSAEEIIPGLPVLVVDDDKLTRKQMEKLLTRMGCHVSVAENGEIALKTILGTTFSPSLLKTISFDQVGSEGYFGASDELESSRSSGNRESLDTTRFAVVFLDNQMPSVSGIQAVQILRQKGRRDFIVGLTGNALIPDQEEYLRAGVDHVLTKPVWEAQLREVLRRASQRYKRKVHTP</sequence>
<feature type="region of interest" description="Disordered" evidence="7">
    <location>
        <begin position="1"/>
        <end position="61"/>
    </location>
</feature>
<evidence type="ECO:0000256" key="1">
    <source>
        <dbReference type="ARBA" id="ARBA00000085"/>
    </source>
</evidence>
<evidence type="ECO:0000313" key="11">
    <source>
        <dbReference type="EMBL" id="ESK87581.1"/>
    </source>
</evidence>
<feature type="region of interest" description="Disordered" evidence="7">
    <location>
        <begin position="800"/>
        <end position="895"/>
    </location>
</feature>
<keyword evidence="4" id="KW-0808">Transferase</keyword>
<feature type="modified residue" description="4-aspartylphosphate" evidence="6">
    <location>
        <position position="1042"/>
    </location>
</feature>
<dbReference type="Proteomes" id="UP000017559">
    <property type="component" value="Unassembled WGS sequence"/>
</dbReference>
<dbReference type="Pfam" id="PF00512">
    <property type="entry name" value="HisKA"/>
    <property type="match status" value="1"/>
</dbReference>
<name>V2X470_MONRO</name>
<feature type="compositionally biased region" description="Polar residues" evidence="7">
    <location>
        <begin position="876"/>
        <end position="887"/>
    </location>
</feature>
<dbReference type="PANTHER" id="PTHR43047">
    <property type="entry name" value="TWO-COMPONENT HISTIDINE PROTEIN KINASE"/>
    <property type="match status" value="1"/>
</dbReference>
<dbReference type="Pfam" id="PF00072">
    <property type="entry name" value="Response_reg"/>
    <property type="match status" value="1"/>
</dbReference>
<dbReference type="InterPro" id="IPR005467">
    <property type="entry name" value="His_kinase_dom"/>
</dbReference>
<evidence type="ECO:0000259" key="10">
    <source>
        <dbReference type="PROSITE" id="PS50110"/>
    </source>
</evidence>
<dbReference type="CDD" id="cd00082">
    <property type="entry name" value="HisKA"/>
    <property type="match status" value="1"/>
</dbReference>
<dbReference type="SUPFAM" id="SSF47384">
    <property type="entry name" value="Homodimeric domain of signal transducing histidine kinase"/>
    <property type="match status" value="1"/>
</dbReference>
<dbReference type="EC" id="2.7.13.3" evidence="2"/>
<dbReference type="PRINTS" id="PR00344">
    <property type="entry name" value="BCTRLSENSOR"/>
</dbReference>
<feature type="domain" description="Histidine kinase" evidence="9">
    <location>
        <begin position="422"/>
        <end position="715"/>
    </location>
</feature>
<keyword evidence="12" id="KW-1185">Reference proteome</keyword>
<keyword evidence="8" id="KW-1133">Transmembrane helix</keyword>
<keyword evidence="3 6" id="KW-0597">Phosphoprotein</keyword>
<dbReference type="AlphaFoldDB" id="V2X470"/>
<comment type="caution">
    <text evidence="11">The sequence shown here is derived from an EMBL/GenBank/DDBJ whole genome shotgun (WGS) entry which is preliminary data.</text>
</comment>
<feature type="transmembrane region" description="Helical" evidence="8">
    <location>
        <begin position="245"/>
        <end position="263"/>
    </location>
</feature>
<evidence type="ECO:0000313" key="12">
    <source>
        <dbReference type="Proteomes" id="UP000017559"/>
    </source>
</evidence>
<dbReference type="PROSITE" id="PS50110">
    <property type="entry name" value="RESPONSE_REGULATORY"/>
    <property type="match status" value="1"/>
</dbReference>
<feature type="region of interest" description="Disordered" evidence="7">
    <location>
        <begin position="80"/>
        <end position="118"/>
    </location>
</feature>
<reference evidence="11 12" key="1">
    <citation type="journal article" date="2014" name="BMC Genomics">
        <title>Genome and secretome analysis of the hemibiotrophic fungal pathogen, Moniliophthora roreri, which causes frosty pod rot disease of cacao: mechanisms of the biotrophic and necrotrophic phases.</title>
        <authorList>
            <person name="Meinhardt L.W."/>
            <person name="Costa G.G.L."/>
            <person name="Thomazella D.P.T."/>
            <person name="Teixeira P.J.P.L."/>
            <person name="Carazzolle M.F."/>
            <person name="Schuster S.C."/>
            <person name="Carlson J.E."/>
            <person name="Guiltinan M.J."/>
            <person name="Mieczkowski P."/>
            <person name="Farmer A."/>
            <person name="Ramaraj T."/>
            <person name="Crozier J."/>
            <person name="Davis R.E."/>
            <person name="Shao J."/>
            <person name="Melnick R.L."/>
            <person name="Pereira G.A.G."/>
            <person name="Bailey B.A."/>
        </authorList>
    </citation>
    <scope>NUCLEOTIDE SEQUENCE [LARGE SCALE GENOMIC DNA]</scope>
    <source>
        <strain evidence="11 12">MCA 2997</strain>
    </source>
</reference>
<evidence type="ECO:0000256" key="2">
    <source>
        <dbReference type="ARBA" id="ARBA00012438"/>
    </source>
</evidence>
<dbReference type="SUPFAM" id="SSF52172">
    <property type="entry name" value="CheY-like"/>
    <property type="match status" value="1"/>
</dbReference>
<dbReference type="SMART" id="SM00388">
    <property type="entry name" value="HisKA"/>
    <property type="match status" value="1"/>
</dbReference>
<feature type="compositionally biased region" description="Acidic residues" evidence="7">
    <location>
        <begin position="93"/>
        <end position="102"/>
    </location>
</feature>
<dbReference type="InterPro" id="IPR003661">
    <property type="entry name" value="HisK_dim/P_dom"/>
</dbReference>
<dbReference type="STRING" id="1381753.V2X470"/>
<dbReference type="HOGENOM" id="CLU_006108_0_0_1"/>
<dbReference type="SUPFAM" id="SSF55874">
    <property type="entry name" value="ATPase domain of HSP90 chaperone/DNA topoisomerase II/histidine kinase"/>
    <property type="match status" value="1"/>
</dbReference>
<evidence type="ECO:0000256" key="7">
    <source>
        <dbReference type="SAM" id="MobiDB-lite"/>
    </source>
</evidence>
<evidence type="ECO:0000256" key="5">
    <source>
        <dbReference type="ARBA" id="ARBA00022777"/>
    </source>
</evidence>